<dbReference type="GO" id="GO:0032259">
    <property type="term" value="P:methylation"/>
    <property type="evidence" value="ECO:0007669"/>
    <property type="project" value="UniProtKB-KW"/>
</dbReference>
<dbReference type="EMBL" id="JAQHRD010000006">
    <property type="protein sequence ID" value="KAJ6439739.1"/>
    <property type="molecule type" value="Genomic_DNA"/>
</dbReference>
<comment type="caution">
    <text evidence="3">The sequence shown here is derived from an EMBL/GenBank/DDBJ whole genome shotgun (WGS) entry which is preliminary data.</text>
</comment>
<feature type="transmembrane region" description="Helical" evidence="2">
    <location>
        <begin position="45"/>
        <end position="71"/>
    </location>
</feature>
<reference evidence="3" key="1">
    <citation type="submission" date="2023-01" db="EMBL/GenBank/DDBJ databases">
        <title>The growth and conidiation of Purpureocillium lavendulum are regulated by nitrogen source and histone H3K14 acetylation.</title>
        <authorList>
            <person name="Tang P."/>
            <person name="Han J."/>
            <person name="Zhang C."/>
            <person name="Tang P."/>
            <person name="Qi F."/>
            <person name="Zhang K."/>
            <person name="Liang L."/>
        </authorList>
    </citation>
    <scope>NUCLEOTIDE SEQUENCE</scope>
    <source>
        <strain evidence="3">YMF1.00683</strain>
    </source>
</reference>
<keyword evidence="3" id="KW-0489">Methyltransferase</keyword>
<feature type="region of interest" description="Disordered" evidence="1">
    <location>
        <begin position="325"/>
        <end position="351"/>
    </location>
</feature>
<evidence type="ECO:0000256" key="2">
    <source>
        <dbReference type="SAM" id="Phobius"/>
    </source>
</evidence>
<evidence type="ECO:0000256" key="1">
    <source>
        <dbReference type="SAM" id="MobiDB-lite"/>
    </source>
</evidence>
<evidence type="ECO:0000313" key="4">
    <source>
        <dbReference type="Proteomes" id="UP001163105"/>
    </source>
</evidence>
<evidence type="ECO:0000313" key="3">
    <source>
        <dbReference type="EMBL" id="KAJ6439739.1"/>
    </source>
</evidence>
<dbReference type="GO" id="GO:0008168">
    <property type="term" value="F:methyltransferase activity"/>
    <property type="evidence" value="ECO:0007669"/>
    <property type="project" value="UniProtKB-KW"/>
</dbReference>
<feature type="transmembrane region" description="Helical" evidence="2">
    <location>
        <begin position="221"/>
        <end position="241"/>
    </location>
</feature>
<gene>
    <name evidence="3" type="ORF">O9K51_07630</name>
</gene>
<name>A0AB34FL01_9HYPO</name>
<feature type="transmembrane region" description="Helical" evidence="2">
    <location>
        <begin position="134"/>
        <end position="153"/>
    </location>
</feature>
<feature type="compositionally biased region" description="Low complexity" evidence="1">
    <location>
        <begin position="326"/>
        <end position="336"/>
    </location>
</feature>
<feature type="region of interest" description="Disordered" evidence="1">
    <location>
        <begin position="367"/>
        <end position="425"/>
    </location>
</feature>
<dbReference type="Proteomes" id="UP001163105">
    <property type="component" value="Unassembled WGS sequence"/>
</dbReference>
<organism evidence="3 4">
    <name type="scientific">Purpureocillium lavendulum</name>
    <dbReference type="NCBI Taxonomy" id="1247861"/>
    <lineage>
        <taxon>Eukaryota</taxon>
        <taxon>Fungi</taxon>
        <taxon>Dikarya</taxon>
        <taxon>Ascomycota</taxon>
        <taxon>Pezizomycotina</taxon>
        <taxon>Sordariomycetes</taxon>
        <taxon>Hypocreomycetidae</taxon>
        <taxon>Hypocreales</taxon>
        <taxon>Ophiocordycipitaceae</taxon>
        <taxon>Purpureocillium</taxon>
    </lineage>
</organism>
<keyword evidence="2" id="KW-0812">Transmembrane</keyword>
<feature type="transmembrane region" description="Helical" evidence="2">
    <location>
        <begin position="185"/>
        <end position="209"/>
    </location>
</feature>
<feature type="transmembrane region" description="Helical" evidence="2">
    <location>
        <begin position="261"/>
        <end position="284"/>
    </location>
</feature>
<accession>A0AB34FL01</accession>
<keyword evidence="2" id="KW-1133">Transmembrane helix</keyword>
<sequence>MDNYSAYNTTAAALLLLTGIPSVVIFFCSLCLARRHSDPARTWLSFYRPAFVFYCMGIVFIFFNYLLAVLYRELYSYTDGLVHILRAQYQTSILGSFFDELSIIGILLALVSLGKAAKLIHTGKASSLDRVVQWVSYGVAGLLAILNIVYLALSEKQYANQYSSGSSRSVNVDPKMLQDLRQVTFAMLVIQMIFNIFVLVRSIIVAVSTRTEPRVTTATRYLIVCCVLMLMKTCYSVGYYAEWVPLGNTSNVNVSKIPGPYFAILDVVFNFWPAFITLVILFALGRKKQYGVWATEQPFMMVRPHGMPPQPTPWGFEYSTPPNQPVPQTWQQQQPAGPIPPAYTNPHELPPQHAALHAPQFRHELSPQQHWTEPVSPHPHRSYERSVQTGAISPPPPSHYETMGLNHQADGTPPQASPAPYNEKK</sequence>
<dbReference type="AlphaFoldDB" id="A0AB34FL01"/>
<feature type="transmembrane region" description="Helical" evidence="2">
    <location>
        <begin position="91"/>
        <end position="113"/>
    </location>
</feature>
<keyword evidence="3" id="KW-0808">Transferase</keyword>
<keyword evidence="4" id="KW-1185">Reference proteome</keyword>
<proteinExistence type="predicted"/>
<protein>
    <submittedName>
        <fullName evidence="3">Methyltransferase type 12</fullName>
    </submittedName>
</protein>
<feature type="transmembrane region" description="Helical" evidence="2">
    <location>
        <begin position="12"/>
        <end position="33"/>
    </location>
</feature>
<keyword evidence="2" id="KW-0472">Membrane</keyword>